<protein>
    <submittedName>
        <fullName evidence="6">SRNA-binding protein</fullName>
    </submittedName>
</protein>
<organism evidence="6 7">
    <name type="scientific">Plasticicumulans lactativorans</name>
    <dbReference type="NCBI Taxonomy" id="1133106"/>
    <lineage>
        <taxon>Bacteria</taxon>
        <taxon>Pseudomonadati</taxon>
        <taxon>Pseudomonadota</taxon>
        <taxon>Gammaproteobacteria</taxon>
        <taxon>Candidatus Competibacteraceae</taxon>
        <taxon>Plasticicumulans</taxon>
    </lineage>
</organism>
<dbReference type="RefSeq" id="WP_132540269.1">
    <property type="nucleotide sequence ID" value="NZ_SLWY01000006.1"/>
</dbReference>
<dbReference type="GO" id="GO:0033592">
    <property type="term" value="F:RNA strand annealing activity"/>
    <property type="evidence" value="ECO:0007669"/>
    <property type="project" value="InterPro"/>
</dbReference>
<reference evidence="6 7" key="1">
    <citation type="submission" date="2019-03" db="EMBL/GenBank/DDBJ databases">
        <title>Genomic Encyclopedia of Type Strains, Phase IV (KMG-IV): sequencing the most valuable type-strain genomes for metagenomic binning, comparative biology and taxonomic classification.</title>
        <authorList>
            <person name="Goeker M."/>
        </authorList>
    </citation>
    <scope>NUCLEOTIDE SEQUENCE [LARGE SCALE GENOMIC DNA]</scope>
    <source>
        <strain evidence="6 7">DSM 25287</strain>
    </source>
</reference>
<dbReference type="GO" id="GO:0034057">
    <property type="term" value="F:RNA strand-exchange activity"/>
    <property type="evidence" value="ECO:0007669"/>
    <property type="project" value="InterPro"/>
</dbReference>
<name>A0A4V2SD58_9GAMM</name>
<dbReference type="InterPro" id="IPR016103">
    <property type="entry name" value="ProQ/FinO"/>
</dbReference>
<evidence type="ECO:0000313" key="6">
    <source>
        <dbReference type="EMBL" id="TCO82026.1"/>
    </source>
</evidence>
<keyword evidence="2" id="KW-0694">RNA-binding</keyword>
<dbReference type="PANTHER" id="PTHR38106:SF1">
    <property type="entry name" value="RNA CHAPERONE PROQ"/>
    <property type="match status" value="1"/>
</dbReference>
<dbReference type="OrthoDB" id="8421419at2"/>
<evidence type="ECO:0000256" key="4">
    <source>
        <dbReference type="SAM" id="MobiDB-lite"/>
    </source>
</evidence>
<evidence type="ECO:0000256" key="1">
    <source>
        <dbReference type="ARBA" id="ARBA00022490"/>
    </source>
</evidence>
<keyword evidence="1" id="KW-0963">Cytoplasm</keyword>
<dbReference type="SUPFAM" id="SSF48657">
    <property type="entry name" value="FinO-like"/>
    <property type="match status" value="1"/>
</dbReference>
<sequence>MLEESPAPVPEASKPSAREQSRSLLDRLIATYPKAFFPLSARQVRPLKLGVHKDLQPVIKEWGYDNLALRLALGLYIRALRYQVALTKEASRVDLAGEATGEISEEHRAKAREQVEALRAKRQERAQVGKAASAPAATPPAAAETAEAEAAAPSPRRARRERPARDAEARERPARARKAPREENQGMPPRRPRSERSGGERPAPAKLSAAPTEEIESAMAAALREALQKKGDGR</sequence>
<evidence type="ECO:0000256" key="2">
    <source>
        <dbReference type="ARBA" id="ARBA00022884"/>
    </source>
</evidence>
<comment type="caution">
    <text evidence="6">The sequence shown here is derived from an EMBL/GenBank/DDBJ whole genome shotgun (WGS) entry which is preliminary data.</text>
</comment>
<dbReference type="InterPro" id="IPR023529">
    <property type="entry name" value="ProQ"/>
</dbReference>
<dbReference type="GO" id="GO:0005829">
    <property type="term" value="C:cytosol"/>
    <property type="evidence" value="ECO:0007669"/>
    <property type="project" value="TreeGrafter"/>
</dbReference>
<dbReference type="PANTHER" id="PTHR38106">
    <property type="entry name" value="RNA CHAPERONE PROQ"/>
    <property type="match status" value="1"/>
</dbReference>
<proteinExistence type="predicted"/>
<dbReference type="SMART" id="SM00945">
    <property type="entry name" value="ProQ"/>
    <property type="match status" value="1"/>
</dbReference>
<feature type="region of interest" description="Disordered" evidence="4">
    <location>
        <begin position="1"/>
        <end position="20"/>
    </location>
</feature>
<evidence type="ECO:0000259" key="5">
    <source>
        <dbReference type="SMART" id="SM00945"/>
    </source>
</evidence>
<dbReference type="Proteomes" id="UP000295765">
    <property type="component" value="Unassembled WGS sequence"/>
</dbReference>
<dbReference type="InterPro" id="IPR036442">
    <property type="entry name" value="ProQ/FinO_sf"/>
</dbReference>
<accession>A0A4V2SD58</accession>
<feature type="domain" description="ProQ/FinO" evidence="5">
    <location>
        <begin position="16"/>
        <end position="131"/>
    </location>
</feature>
<evidence type="ECO:0000256" key="3">
    <source>
        <dbReference type="ARBA" id="ARBA00023186"/>
    </source>
</evidence>
<dbReference type="Pfam" id="PF04352">
    <property type="entry name" value="ProQ"/>
    <property type="match status" value="1"/>
</dbReference>
<dbReference type="Gene3D" id="1.10.1710.10">
    <property type="entry name" value="ProQ/FinO domain"/>
    <property type="match status" value="1"/>
</dbReference>
<feature type="compositionally biased region" description="Basic and acidic residues" evidence="4">
    <location>
        <begin position="161"/>
        <end position="184"/>
    </location>
</feature>
<dbReference type="GO" id="GO:0010608">
    <property type="term" value="P:post-transcriptional regulation of gene expression"/>
    <property type="evidence" value="ECO:0007669"/>
    <property type="project" value="InterPro"/>
</dbReference>
<dbReference type="EMBL" id="SLWY01000006">
    <property type="protein sequence ID" value="TCO82026.1"/>
    <property type="molecule type" value="Genomic_DNA"/>
</dbReference>
<keyword evidence="3" id="KW-0143">Chaperone</keyword>
<dbReference type="AlphaFoldDB" id="A0A4V2SD58"/>
<feature type="region of interest" description="Disordered" evidence="4">
    <location>
        <begin position="121"/>
        <end position="234"/>
    </location>
</feature>
<evidence type="ECO:0000313" key="7">
    <source>
        <dbReference type="Proteomes" id="UP000295765"/>
    </source>
</evidence>
<keyword evidence="7" id="KW-1185">Reference proteome</keyword>
<gene>
    <name evidence="6" type="ORF">EV699_106121</name>
</gene>
<feature type="compositionally biased region" description="Low complexity" evidence="4">
    <location>
        <begin position="130"/>
        <end position="155"/>
    </location>
</feature>